<gene>
    <name evidence="1" type="ORF">EDC39_104187</name>
</gene>
<dbReference type="InterPro" id="IPR024747">
    <property type="entry name" value="Pyridox_Oxase-rel"/>
</dbReference>
<reference evidence="1 2" key="1">
    <citation type="submission" date="2019-07" db="EMBL/GenBank/DDBJ databases">
        <title>Genomic Encyclopedia of Type Strains, Phase IV (KMG-IV): sequencing the most valuable type-strain genomes for metagenomic binning, comparative biology and taxonomic classification.</title>
        <authorList>
            <person name="Goeker M."/>
        </authorList>
    </citation>
    <scope>NUCLEOTIDE SEQUENCE [LARGE SCALE GENOMIC DNA]</scope>
    <source>
        <strain evidence="1 2">SS015</strain>
    </source>
</reference>
<evidence type="ECO:0000313" key="2">
    <source>
        <dbReference type="Proteomes" id="UP000324159"/>
    </source>
</evidence>
<dbReference type="AlphaFoldDB" id="A0A5D3WJG2"/>
<proteinExistence type="predicted"/>
<dbReference type="Proteomes" id="UP000324159">
    <property type="component" value="Unassembled WGS sequence"/>
</dbReference>
<protein>
    <submittedName>
        <fullName evidence="1">Uncharacterized protein</fullName>
    </submittedName>
</protein>
<name>A0A5D3WJG2_9BACT</name>
<evidence type="ECO:0000313" key="1">
    <source>
        <dbReference type="EMBL" id="TYO99063.1"/>
    </source>
</evidence>
<keyword evidence="2" id="KW-1185">Reference proteome</keyword>
<organism evidence="1 2">
    <name type="scientific">Geothermobacter ehrlichii</name>
    <dbReference type="NCBI Taxonomy" id="213224"/>
    <lineage>
        <taxon>Bacteria</taxon>
        <taxon>Pseudomonadati</taxon>
        <taxon>Thermodesulfobacteriota</taxon>
        <taxon>Desulfuromonadia</taxon>
        <taxon>Desulfuromonadales</taxon>
        <taxon>Geothermobacteraceae</taxon>
        <taxon>Geothermobacter</taxon>
    </lineage>
</organism>
<dbReference type="Pfam" id="PF12900">
    <property type="entry name" value="Pyridox_ox_2"/>
    <property type="match status" value="1"/>
</dbReference>
<dbReference type="PANTHER" id="PTHR34071:SF2">
    <property type="entry name" value="FLAVIN-NUCLEOTIDE-BINDING PROTEIN"/>
    <property type="match status" value="1"/>
</dbReference>
<dbReference type="SUPFAM" id="SSF50475">
    <property type="entry name" value="FMN-binding split barrel"/>
    <property type="match status" value="1"/>
</dbReference>
<dbReference type="Gene3D" id="2.30.110.10">
    <property type="entry name" value="Electron Transport, Fmn-binding Protein, Chain A"/>
    <property type="match status" value="1"/>
</dbReference>
<dbReference type="PANTHER" id="PTHR34071">
    <property type="entry name" value="5-NITROIMIDAZOLE ANTIBIOTICS RESISTANCE PROTEIN, NIMA-FAMILY-RELATED PROTEIN-RELATED"/>
    <property type="match status" value="1"/>
</dbReference>
<sequence length="141" mass="15697">MPLTFSWQDDRLVFHAARIGRKLDLIHRKGRAAFEIDLHSEVVVAAQACDWTVRFASLVGSGPIRILEDEDEKGRALEVLMRHNRHTGPLEIPVAAVRGTAVFKLQIEEMSGKCNDLEWFSQVVNRNKDNDELSSSSGGGG</sequence>
<comment type="caution">
    <text evidence="1">The sequence shown here is derived from an EMBL/GenBank/DDBJ whole genome shotgun (WGS) entry which is preliminary data.</text>
</comment>
<accession>A0A5D3WJG2</accession>
<dbReference type="InterPro" id="IPR012349">
    <property type="entry name" value="Split_barrel_FMN-bd"/>
</dbReference>
<dbReference type="EMBL" id="VNIB01000004">
    <property type="protein sequence ID" value="TYO99063.1"/>
    <property type="molecule type" value="Genomic_DNA"/>
</dbReference>